<feature type="compositionally biased region" description="Polar residues" evidence="1">
    <location>
        <begin position="39"/>
        <end position="49"/>
    </location>
</feature>
<gene>
    <name evidence="2" type="ORF">PAHAL_1G343500</name>
</gene>
<name>A0A2T8KX64_9POAL</name>
<dbReference type="EMBL" id="CM008046">
    <property type="protein sequence ID" value="PVH66773.1"/>
    <property type="molecule type" value="Genomic_DNA"/>
</dbReference>
<sequence length="55" mass="6112">MTGILTIISPFGVVNAFDSVTMFACPISRLRKAQEESKINLQPSHSLSHMNEHRA</sequence>
<protein>
    <submittedName>
        <fullName evidence="2">Uncharacterized protein</fullName>
    </submittedName>
</protein>
<accession>A0A2T8KX64</accession>
<evidence type="ECO:0000313" key="2">
    <source>
        <dbReference type="EMBL" id="PVH66773.1"/>
    </source>
</evidence>
<dbReference type="Proteomes" id="UP000243499">
    <property type="component" value="Chromosome 1"/>
</dbReference>
<dbReference type="Gramene" id="PVH66773">
    <property type="protein sequence ID" value="PVH66773"/>
    <property type="gene ID" value="PAHAL_1G343500"/>
</dbReference>
<organism evidence="2">
    <name type="scientific">Panicum hallii</name>
    <dbReference type="NCBI Taxonomy" id="206008"/>
    <lineage>
        <taxon>Eukaryota</taxon>
        <taxon>Viridiplantae</taxon>
        <taxon>Streptophyta</taxon>
        <taxon>Embryophyta</taxon>
        <taxon>Tracheophyta</taxon>
        <taxon>Spermatophyta</taxon>
        <taxon>Magnoliopsida</taxon>
        <taxon>Liliopsida</taxon>
        <taxon>Poales</taxon>
        <taxon>Poaceae</taxon>
        <taxon>PACMAD clade</taxon>
        <taxon>Panicoideae</taxon>
        <taxon>Panicodae</taxon>
        <taxon>Paniceae</taxon>
        <taxon>Panicinae</taxon>
        <taxon>Panicum</taxon>
        <taxon>Panicum sect. Panicum</taxon>
    </lineage>
</organism>
<proteinExistence type="predicted"/>
<dbReference type="AlphaFoldDB" id="A0A2T8KX64"/>
<reference evidence="2" key="1">
    <citation type="submission" date="2018-04" db="EMBL/GenBank/DDBJ databases">
        <title>WGS assembly of Panicum hallii.</title>
        <authorList>
            <person name="Lovell J."/>
            <person name="Jenkins J."/>
            <person name="Lowry D."/>
            <person name="Mamidi S."/>
            <person name="Sreedasyam A."/>
            <person name="Weng X."/>
            <person name="Barry K."/>
            <person name="Bonette J."/>
            <person name="Campitelli B."/>
            <person name="Daum C."/>
            <person name="Gordon S."/>
            <person name="Gould B."/>
            <person name="Lipzen A."/>
            <person name="Macqueen A."/>
            <person name="Palacio-Mejia J."/>
            <person name="Plott C."/>
            <person name="Shakirov E."/>
            <person name="Shu S."/>
            <person name="Yoshinaga Y."/>
            <person name="Zane M."/>
            <person name="Rokhsar D."/>
            <person name="Grimwood J."/>
            <person name="Schmutz J."/>
            <person name="Juenger T."/>
        </authorList>
    </citation>
    <scope>NUCLEOTIDE SEQUENCE [LARGE SCALE GENOMIC DNA]</scope>
    <source>
        <strain evidence="2">FIL2</strain>
    </source>
</reference>
<feature type="region of interest" description="Disordered" evidence="1">
    <location>
        <begin position="35"/>
        <end position="55"/>
    </location>
</feature>
<evidence type="ECO:0000256" key="1">
    <source>
        <dbReference type="SAM" id="MobiDB-lite"/>
    </source>
</evidence>